<dbReference type="EMBL" id="HG937694">
    <property type="protein sequence ID" value="CDP37640.1"/>
    <property type="molecule type" value="Genomic_DNA"/>
</dbReference>
<sequence>MSLTQFVYSQTCVLAASVALNIKWDATHESKKYMSEFDDNLPLYDEVDVLPAYGWDCKVVNLGQMGIHKDKVTVIMSGNNNYQPNRSIKGQLVVQTDCSFNCVAVDLVLIESVARSKEFVDTRAVRRCVLSSYKTKGEMLNGTNHLKEGEGLSFTFSLFIPNQVPETACKGAPEVQAVHLQLPPTVGAKLDAPFDTDYRDLPDSCLRIGYVVRARLYNGNSEVLHTIRQIPLIPRYNTIRQLSHANKEVMTTCKIRAGKFTRRYLGTASVRVVPPPPINASTQDQLSLQPRITYTPGHAGAPPPELKGIEYRIVMYTLTSVSPSASEVHGPGRGVQTSTEVLAEHSITPGYLAWEIEPLEDDIVAYSTTINLVALLPHTHPHFTPTFSTCLATRKYELRVAIDIAGTSLRTTIPLHFS</sequence>
<accession>A0A060T956</accession>
<protein>
    <submittedName>
        <fullName evidence="1">ARAD1D16060p</fullName>
    </submittedName>
</protein>
<name>A0A060T956_BLAAD</name>
<reference evidence="1" key="2">
    <citation type="submission" date="2014-06" db="EMBL/GenBank/DDBJ databases">
        <title>The complete genome of Blastobotrys (Arxula) adeninivorans LS3 - a yeast of biotechnological interest.</title>
        <authorList>
            <person name="Kunze G."/>
            <person name="Gaillardin C."/>
            <person name="Czernicka M."/>
            <person name="Durrens P."/>
            <person name="Martin T."/>
            <person name="Boer E."/>
            <person name="Gabaldon T."/>
            <person name="Cruz J."/>
            <person name="Talla E."/>
            <person name="Marck C."/>
            <person name="Goffeau A."/>
            <person name="Barbe V."/>
            <person name="Baret P."/>
            <person name="Baronian K."/>
            <person name="Beier S."/>
            <person name="Bleykasten C."/>
            <person name="Bode R."/>
            <person name="Casaregola S."/>
            <person name="Despons L."/>
            <person name="Fairhead C."/>
            <person name="Giersberg M."/>
            <person name="Gierski P."/>
            <person name="Hahnel U."/>
            <person name="Hartmann A."/>
            <person name="Jankowska D."/>
            <person name="Jubin C."/>
            <person name="Jung P."/>
            <person name="Lafontaine I."/>
            <person name="Leh-Louis V."/>
            <person name="Lemaire M."/>
            <person name="Marcet-Houben M."/>
            <person name="Mascher M."/>
            <person name="Morel G."/>
            <person name="Richard G.-F."/>
            <person name="Riechen J."/>
            <person name="Sacerdot C."/>
            <person name="Sarkar A."/>
            <person name="Savel G."/>
            <person name="Schacherer J."/>
            <person name="Sherman D."/>
            <person name="Straub M.-L."/>
            <person name="Stein N."/>
            <person name="Thierry A."/>
            <person name="Trautwein-Schult A."/>
            <person name="Westhof E."/>
            <person name="Worch S."/>
            <person name="Dujon B."/>
            <person name="Souciet J.-L."/>
            <person name="Wincker P."/>
            <person name="Scholz U."/>
            <person name="Neuveglise N."/>
        </authorList>
    </citation>
    <scope>NUCLEOTIDE SEQUENCE</scope>
    <source>
        <strain evidence="1">LS3</strain>
    </source>
</reference>
<dbReference type="PhylomeDB" id="A0A060T956"/>
<proteinExistence type="predicted"/>
<dbReference type="AlphaFoldDB" id="A0A060T956"/>
<reference evidence="1" key="1">
    <citation type="submission" date="2014-02" db="EMBL/GenBank/DDBJ databases">
        <authorList>
            <person name="Genoscope - CEA"/>
        </authorList>
    </citation>
    <scope>NUCLEOTIDE SEQUENCE</scope>
    <source>
        <strain evidence="1">LS3</strain>
    </source>
</reference>
<gene>
    <name evidence="1" type="ORF">GNLVRS02_ARAD1D16060g</name>
</gene>
<organism evidence="1">
    <name type="scientific">Blastobotrys adeninivorans</name>
    <name type="common">Yeast</name>
    <name type="synonym">Arxula adeninivorans</name>
    <dbReference type="NCBI Taxonomy" id="409370"/>
    <lineage>
        <taxon>Eukaryota</taxon>
        <taxon>Fungi</taxon>
        <taxon>Dikarya</taxon>
        <taxon>Ascomycota</taxon>
        <taxon>Saccharomycotina</taxon>
        <taxon>Dipodascomycetes</taxon>
        <taxon>Dipodascales</taxon>
        <taxon>Trichomonascaceae</taxon>
        <taxon>Blastobotrys</taxon>
    </lineage>
</organism>
<evidence type="ECO:0000313" key="1">
    <source>
        <dbReference type="EMBL" id="CDP37640.1"/>
    </source>
</evidence>